<evidence type="ECO:0000313" key="2">
    <source>
        <dbReference type="EMBL" id="PZP53985.1"/>
    </source>
</evidence>
<comment type="caution">
    <text evidence="2">The sequence shown here is derived from an EMBL/GenBank/DDBJ whole genome shotgun (WGS) entry which is preliminary data.</text>
</comment>
<evidence type="ECO:0000313" key="3">
    <source>
        <dbReference type="Proteomes" id="UP000249739"/>
    </source>
</evidence>
<keyword evidence="1" id="KW-0812">Transmembrane</keyword>
<gene>
    <name evidence="2" type="ORF">DI586_10445</name>
</gene>
<evidence type="ECO:0000256" key="1">
    <source>
        <dbReference type="SAM" id="Phobius"/>
    </source>
</evidence>
<keyword evidence="1" id="KW-1133">Transmembrane helix</keyword>
<name>A0A2W5FD36_9BACT</name>
<reference evidence="2 3" key="1">
    <citation type="submission" date="2017-08" db="EMBL/GenBank/DDBJ databases">
        <title>Infants hospitalized years apart are colonized by the same room-sourced microbial strains.</title>
        <authorList>
            <person name="Brooks B."/>
            <person name="Olm M.R."/>
            <person name="Firek B.A."/>
            <person name="Baker R."/>
            <person name="Thomas B.C."/>
            <person name="Morowitz M.J."/>
            <person name="Banfield J.F."/>
        </authorList>
    </citation>
    <scope>NUCLEOTIDE SEQUENCE [LARGE SCALE GENOMIC DNA]</scope>
    <source>
        <strain evidence="2">S2_006_000_R2_64</strain>
    </source>
</reference>
<sequence length="247" mass="25952">MNTQVTEFKSRKGEQGNVLFLILIAVALFAALSYAVTQSTRSGGGDASNEKSLVSSAAMTQYPASLKTAIVRMMVSNGVDADSLSFDPPSDFSSLTDDTLRKANVFYPNLGGGATYVKPPSDIMATGSGEWVFNARNRVWNIGSNTADATGVDIIAILPGITKSVCDKVHSQLGMGAVPALTNVNIADPKAVKSPNTTTITYGASAIIGSDSVSTHVLNGQPQGCFTMGTNPGGSTRYIYYHVLLER</sequence>
<accession>A0A2W5FD36</accession>
<dbReference type="EMBL" id="QFOT01000157">
    <property type="protein sequence ID" value="PZP53985.1"/>
    <property type="molecule type" value="Genomic_DNA"/>
</dbReference>
<dbReference type="AlphaFoldDB" id="A0A2W5FD36"/>
<protein>
    <submittedName>
        <fullName evidence="2">Uncharacterized protein</fullName>
    </submittedName>
</protein>
<feature type="transmembrane region" description="Helical" evidence="1">
    <location>
        <begin position="18"/>
        <end position="36"/>
    </location>
</feature>
<keyword evidence="1" id="KW-0472">Membrane</keyword>
<organism evidence="2 3">
    <name type="scientific">Micavibrio aeruginosavorus</name>
    <dbReference type="NCBI Taxonomy" id="349221"/>
    <lineage>
        <taxon>Bacteria</taxon>
        <taxon>Pseudomonadati</taxon>
        <taxon>Bdellovibrionota</taxon>
        <taxon>Bdellovibrionia</taxon>
        <taxon>Bdellovibrionales</taxon>
        <taxon>Pseudobdellovibrionaceae</taxon>
        <taxon>Micavibrio</taxon>
    </lineage>
</organism>
<dbReference type="Proteomes" id="UP000249739">
    <property type="component" value="Unassembled WGS sequence"/>
</dbReference>
<proteinExistence type="predicted"/>